<dbReference type="SMART" id="SM00240">
    <property type="entry name" value="FHA"/>
    <property type="match status" value="1"/>
</dbReference>
<dbReference type="EMBL" id="NWUJ01000001">
    <property type="protein sequence ID" value="PFH37804.1"/>
    <property type="molecule type" value="Genomic_DNA"/>
</dbReference>
<feature type="region of interest" description="Disordered" evidence="1">
    <location>
        <begin position="1"/>
        <end position="105"/>
    </location>
</feature>
<feature type="compositionally biased region" description="Low complexity" evidence="1">
    <location>
        <begin position="819"/>
        <end position="832"/>
    </location>
</feature>
<name>A0A2A9MKP8_BESBE</name>
<feature type="compositionally biased region" description="Basic and acidic residues" evidence="1">
    <location>
        <begin position="1010"/>
        <end position="1022"/>
    </location>
</feature>
<feature type="region of interest" description="Disordered" evidence="1">
    <location>
        <begin position="1091"/>
        <end position="1117"/>
    </location>
</feature>
<evidence type="ECO:0000313" key="3">
    <source>
        <dbReference type="EMBL" id="PFH37804.1"/>
    </source>
</evidence>
<dbReference type="InterPro" id="IPR008984">
    <property type="entry name" value="SMAD_FHA_dom_sf"/>
</dbReference>
<dbReference type="GeneID" id="40305209"/>
<feature type="compositionally biased region" description="Low complexity" evidence="1">
    <location>
        <begin position="677"/>
        <end position="692"/>
    </location>
</feature>
<feature type="compositionally biased region" description="Basic and acidic residues" evidence="1">
    <location>
        <begin position="564"/>
        <end position="576"/>
    </location>
</feature>
<feature type="region of interest" description="Disordered" evidence="1">
    <location>
        <begin position="285"/>
        <end position="342"/>
    </location>
</feature>
<feature type="region of interest" description="Disordered" evidence="1">
    <location>
        <begin position="1763"/>
        <end position="1782"/>
    </location>
</feature>
<feature type="domain" description="FHA" evidence="2">
    <location>
        <begin position="1147"/>
        <end position="1241"/>
    </location>
</feature>
<evidence type="ECO:0000313" key="4">
    <source>
        <dbReference type="Proteomes" id="UP000224006"/>
    </source>
</evidence>
<feature type="compositionally biased region" description="Low complexity" evidence="1">
    <location>
        <begin position="290"/>
        <end position="312"/>
    </location>
</feature>
<feature type="region of interest" description="Disordered" evidence="1">
    <location>
        <begin position="1562"/>
        <end position="1596"/>
    </location>
</feature>
<feature type="compositionally biased region" description="Low complexity" evidence="1">
    <location>
        <begin position="1289"/>
        <end position="1307"/>
    </location>
</feature>
<dbReference type="InterPro" id="IPR000253">
    <property type="entry name" value="FHA_dom"/>
</dbReference>
<feature type="region of interest" description="Disordered" evidence="1">
    <location>
        <begin position="1512"/>
        <end position="1543"/>
    </location>
</feature>
<dbReference type="Gene3D" id="2.60.200.20">
    <property type="match status" value="1"/>
</dbReference>
<dbReference type="KEGG" id="bbes:BESB_001460"/>
<evidence type="ECO:0000256" key="1">
    <source>
        <dbReference type="SAM" id="MobiDB-lite"/>
    </source>
</evidence>
<dbReference type="OrthoDB" id="332594at2759"/>
<organism evidence="3 4">
    <name type="scientific">Besnoitia besnoiti</name>
    <name type="common">Apicomplexan protozoan</name>
    <dbReference type="NCBI Taxonomy" id="94643"/>
    <lineage>
        <taxon>Eukaryota</taxon>
        <taxon>Sar</taxon>
        <taxon>Alveolata</taxon>
        <taxon>Apicomplexa</taxon>
        <taxon>Conoidasida</taxon>
        <taxon>Coccidia</taxon>
        <taxon>Eucoccidiorida</taxon>
        <taxon>Eimeriorina</taxon>
        <taxon>Sarcocystidae</taxon>
        <taxon>Besnoitia</taxon>
    </lineage>
</organism>
<feature type="compositionally biased region" description="Polar residues" evidence="1">
    <location>
        <begin position="59"/>
        <end position="82"/>
    </location>
</feature>
<feature type="compositionally biased region" description="Basic and acidic residues" evidence="1">
    <location>
        <begin position="1673"/>
        <end position="1705"/>
    </location>
</feature>
<feature type="compositionally biased region" description="Low complexity" evidence="1">
    <location>
        <begin position="655"/>
        <end position="670"/>
    </location>
</feature>
<feature type="region of interest" description="Disordered" evidence="1">
    <location>
        <begin position="1644"/>
        <end position="1717"/>
    </location>
</feature>
<feature type="compositionally biased region" description="Basic and acidic residues" evidence="1">
    <location>
        <begin position="1877"/>
        <end position="1902"/>
    </location>
</feature>
<feature type="compositionally biased region" description="Basic and acidic residues" evidence="1">
    <location>
        <begin position="1859"/>
        <end position="1868"/>
    </location>
</feature>
<feature type="region of interest" description="Disordered" evidence="1">
    <location>
        <begin position="1285"/>
        <end position="1358"/>
    </location>
</feature>
<sequence>MPCPTKPFDAPLTGSLRSLDPQRPFIDRRMPSPNKPSVSNPVSPVCSVASDPLADPVRQESTTPSEAPVSSAQPQPENQACSGSVPVIRWRGHNSERENVEIRGNHTEAAAMSFLSEWTYARRSADSAADAKDSQQPQSRSDEQDTDSTQGGASNDASTPGTVTEASAHEVRHIEAGDGKPLGRKASSGRRGSQEEGYVKSVKAPRLRLEGEGASPSGAGDEDVLCDVKKDAAVPASGEEAPQGSDLPSNEADCGREEGPKRGSRGWSLSAIWNSCRPVAFGSLRRSQHTEVTTAAAAEGSANSGGRSEASSTVREASPNGSESGALEEGRSAPKEGGPIETEVCQNVASAMSEAGVGVLADMTEAVASPETGEQPTTLRIEAEEILVAANADARCCPGAQRRTHVSEDPSDSAGAALAVAEGRAARRGLDRASSDGGGSPSASERKSFLPAHTRTLTRDHSTSSPAGSRYCNDAEGGAGSSAPQDGSHASGLPVSGGASALSSPTAAPDQAPLSPSSPSALSDQTELPAAPGQGRDSEGRASSSQLHVVVSKTESPESDACDEERARGSGEEAPTRSRRRSHRLRDIQKEAAASDGGSDAACASPRAGASASAGHSRKPGRRAAKEDGKPPRRCPPPKRKAGGQGEEAADGEQNEASAPPASRPRGPAGSRRRGRGTASVGSRRRGGPAAEARGELMEMSDSGSVATVASGRGQREGEKASGAKPDSERGAKRQGKGGGRRGQAASVRKAPREKGASEDRSRDDETERAEAEASEEEESLPSSSSSSSGSDDSEYEEEETGKRGAKGSTSAGRRRGSRAAAAAAWRSSAIAQQPQEHLLVRKPARGMLTCGSGATSALSSICGDSAASAGALAQMPVGPAMRIGSLAGAAGAPPPAVAELTALLGGGAGAAARSRGSAPLQAASASQSLLQLAGRSPFRPMSGGRGGALPGVLGGLRAPGGLGAALSASLSGAKSPGFAAGGRGGVSAFSGAPLSPAAFPAPRGPLGAERGDGEAEGEPRSRKGSVGSMEGRAATVSSGTAAAEDDGFFRDEGCPPKSEAEGAAARQKGHKARRDAGLGSGVVAYLPVAAVREPEKGGDDHGTVEERGGEESQDPDALAEIVHISEIDENQRMTSARVVIRKNRDCLIGRDSRECDLVADCVGKFAKMISRRHAVIRVIPAPELFQPPQAVAQASSAAAKGEKEDGAHAPETGKLAYEAYRLCLGDEGSLNGVSVNDVRQKSVFLCHGDIITLGGVGALLVEQKREQPDSPFRFRVNFFHPLPPSPRHAAASPGAPEAPSAHGGSSLFQRMESEKFWEAEEGSHAQGDAERAGEGREKRKRKVCRSGGVCDAEDRPEARGGASLRLACVKVVHVLSEEELRERMRGEEASHAAGAAQSPHCSTSPPPDDAAPSPLQFPLSGSQSVSGGARLSFPALSPPLLRPRGSPLRLTPPAWRACRGAASGGGQLLLSASQEVFGSPNLASPSPSHHVPASRGSASLLASFAASPFSSPRRPAVASSQPTVRALSQSSPPHSGPLSPFPHLASSSLSLNAAPMMPISASQPLSSEGLLSTPRSRVSERGLCSQGRRNVSPLRTSESRAMEIIGEVTVPWNGTIAQVRQQVDILVSELLRDKLFSLSPAFSAPAASSPPHHERRAKNGESAPAGENDGGEAGREGAARGKEGAELAEAKIEAEAADREEAREGSPSGCEPRLPRYELLPSPATVEVPFKEEGRSWVFELPPFNPSANLAVARCFRSLGEGSDKRQPGAGGGLLAKEEGSCGSTVRTVSTVYLRFVKPGAADGEQKDGEEDSRQRAARGERDAQDQDSPACNAFLDYAESFFDPAEDEEDAGGLKRFKAETRHEPTCDEEQAPSDDSRDDRADGAVDKEDSEAAHDKGVDESAVWEECEEIVGGVQRGRQTVGLMSDCEGDEAWGL</sequence>
<protein>
    <submittedName>
        <fullName evidence="3">FHA domain-containing protein</fullName>
    </submittedName>
</protein>
<reference evidence="3 4" key="1">
    <citation type="submission" date="2017-09" db="EMBL/GenBank/DDBJ databases">
        <title>Genome sequencing of Besnoitia besnoiti strain Bb-Ger1.</title>
        <authorList>
            <person name="Schares G."/>
            <person name="Venepally P."/>
            <person name="Lorenzi H.A."/>
        </authorList>
    </citation>
    <scope>NUCLEOTIDE SEQUENCE [LARGE SCALE GENOMIC DNA]</scope>
    <source>
        <strain evidence="3 4">Bb-Ger1</strain>
    </source>
</reference>
<dbReference type="PROSITE" id="PS50006">
    <property type="entry name" value="FHA_DOMAIN"/>
    <property type="match status" value="1"/>
</dbReference>
<feature type="compositionally biased region" description="Basic and acidic residues" evidence="1">
    <location>
        <begin position="123"/>
        <end position="133"/>
    </location>
</feature>
<evidence type="ECO:0000259" key="2">
    <source>
        <dbReference type="PROSITE" id="PS50006"/>
    </source>
</evidence>
<feature type="compositionally biased region" description="Low complexity" evidence="1">
    <location>
        <begin position="781"/>
        <end position="791"/>
    </location>
</feature>
<feature type="compositionally biased region" description="Basic and acidic residues" evidence="1">
    <location>
        <begin position="424"/>
        <end position="434"/>
    </location>
</feature>
<dbReference type="Proteomes" id="UP000224006">
    <property type="component" value="Chromosome I"/>
</dbReference>
<feature type="region of interest" description="Disordered" evidence="1">
    <location>
        <begin position="998"/>
        <end position="1075"/>
    </location>
</feature>
<feature type="region of interest" description="Disordered" evidence="1">
    <location>
        <begin position="1844"/>
        <end position="1906"/>
    </location>
</feature>
<feature type="compositionally biased region" description="Basic and acidic residues" evidence="1">
    <location>
        <begin position="1805"/>
        <end position="1826"/>
    </location>
</feature>
<dbReference type="SUPFAM" id="SSF49879">
    <property type="entry name" value="SMAD/FHA domain"/>
    <property type="match status" value="1"/>
</dbReference>
<dbReference type="RefSeq" id="XP_029221813.1">
    <property type="nucleotide sequence ID" value="XM_029358901.1"/>
</dbReference>
<feature type="compositionally biased region" description="Polar residues" evidence="1">
    <location>
        <begin position="1562"/>
        <end position="1577"/>
    </location>
</feature>
<feature type="compositionally biased region" description="Polar residues" evidence="1">
    <location>
        <begin position="147"/>
        <end position="165"/>
    </location>
</feature>
<feature type="compositionally biased region" description="Basic and acidic residues" evidence="1">
    <location>
        <begin position="93"/>
        <end position="105"/>
    </location>
</feature>
<comment type="caution">
    <text evidence="3">The sequence shown here is derived from an EMBL/GenBank/DDBJ whole genome shotgun (WGS) entry which is preliminary data.</text>
</comment>
<feature type="compositionally biased region" description="Basic residues" evidence="1">
    <location>
        <begin position="632"/>
        <end position="642"/>
    </location>
</feature>
<feature type="compositionally biased region" description="Low complexity" evidence="1">
    <location>
        <begin position="507"/>
        <end position="525"/>
    </location>
</feature>
<feature type="compositionally biased region" description="Basic and acidic residues" evidence="1">
    <location>
        <begin position="751"/>
        <end position="772"/>
    </location>
</feature>
<dbReference type="VEuPathDB" id="ToxoDB:BESB_001460"/>
<feature type="compositionally biased region" description="Basic and acidic residues" evidence="1">
    <location>
        <begin position="1048"/>
        <end position="1061"/>
    </location>
</feature>
<keyword evidence="4" id="KW-1185">Reference proteome</keyword>
<feature type="region of interest" description="Disordered" evidence="1">
    <location>
        <begin position="122"/>
        <end position="268"/>
    </location>
</feature>
<feature type="region of interest" description="Disordered" evidence="1">
    <location>
        <begin position="401"/>
        <end position="838"/>
    </location>
</feature>
<accession>A0A2A9MKP8</accession>
<proteinExistence type="predicted"/>
<feature type="compositionally biased region" description="Low complexity" evidence="1">
    <location>
        <begin position="1512"/>
        <end position="1521"/>
    </location>
</feature>
<feature type="compositionally biased region" description="Basic and acidic residues" evidence="1">
    <location>
        <begin position="1093"/>
        <end position="1111"/>
    </location>
</feature>
<feature type="compositionally biased region" description="Basic and acidic residues" evidence="1">
    <location>
        <begin position="1312"/>
        <end position="1338"/>
    </location>
</feature>
<feature type="region of interest" description="Disordered" evidence="1">
    <location>
        <begin position="1383"/>
        <end position="1427"/>
    </location>
</feature>
<feature type="compositionally biased region" description="Polar residues" evidence="1">
    <location>
        <begin position="313"/>
        <end position="323"/>
    </location>
</feature>
<feature type="compositionally biased region" description="Low complexity" evidence="1">
    <location>
        <begin position="31"/>
        <end position="48"/>
    </location>
</feature>
<feature type="region of interest" description="Disordered" evidence="1">
    <location>
        <begin position="1801"/>
        <end position="1831"/>
    </location>
</feature>
<feature type="compositionally biased region" description="Low complexity" evidence="1">
    <location>
        <begin position="592"/>
        <end position="615"/>
    </location>
</feature>
<feature type="compositionally biased region" description="Basic and acidic residues" evidence="1">
    <location>
        <begin position="167"/>
        <end position="178"/>
    </location>
</feature>
<feature type="compositionally biased region" description="Polar residues" evidence="1">
    <location>
        <begin position="1522"/>
        <end position="1534"/>
    </location>
</feature>
<gene>
    <name evidence="3" type="ORF">BESB_001460</name>
</gene>
<feature type="compositionally biased region" description="Low complexity" evidence="1">
    <location>
        <begin position="414"/>
        <end position="423"/>
    </location>
</feature>
<feature type="compositionally biased region" description="Basic and acidic residues" evidence="1">
    <location>
        <begin position="714"/>
        <end position="732"/>
    </location>
</feature>